<feature type="region of interest" description="Disordered" evidence="1">
    <location>
        <begin position="635"/>
        <end position="746"/>
    </location>
</feature>
<evidence type="ECO:0000313" key="3">
    <source>
        <dbReference type="Proteomes" id="UP001180020"/>
    </source>
</evidence>
<feature type="region of interest" description="Disordered" evidence="1">
    <location>
        <begin position="926"/>
        <end position="960"/>
    </location>
</feature>
<gene>
    <name evidence="2" type="ORF">QJS10_CPB20g01996</name>
</gene>
<proteinExistence type="predicted"/>
<dbReference type="Proteomes" id="UP001180020">
    <property type="component" value="Unassembled WGS sequence"/>
</dbReference>
<feature type="compositionally biased region" description="Basic and acidic residues" evidence="1">
    <location>
        <begin position="99"/>
        <end position="118"/>
    </location>
</feature>
<feature type="compositionally biased region" description="Basic and acidic residues" evidence="1">
    <location>
        <begin position="47"/>
        <end position="59"/>
    </location>
</feature>
<comment type="caution">
    <text evidence="2">The sequence shown here is derived from an EMBL/GenBank/DDBJ whole genome shotgun (WGS) entry which is preliminary data.</text>
</comment>
<organism evidence="2 3">
    <name type="scientific">Acorus calamus</name>
    <name type="common">Sweet flag</name>
    <dbReference type="NCBI Taxonomy" id="4465"/>
    <lineage>
        <taxon>Eukaryota</taxon>
        <taxon>Viridiplantae</taxon>
        <taxon>Streptophyta</taxon>
        <taxon>Embryophyta</taxon>
        <taxon>Tracheophyta</taxon>
        <taxon>Spermatophyta</taxon>
        <taxon>Magnoliopsida</taxon>
        <taxon>Liliopsida</taxon>
        <taxon>Acoraceae</taxon>
        <taxon>Acorus</taxon>
    </lineage>
</organism>
<feature type="region of interest" description="Disordered" evidence="1">
    <location>
        <begin position="1067"/>
        <end position="1095"/>
    </location>
</feature>
<keyword evidence="3" id="KW-1185">Reference proteome</keyword>
<feature type="region of interest" description="Disordered" evidence="1">
    <location>
        <begin position="1"/>
        <end position="59"/>
    </location>
</feature>
<feature type="region of interest" description="Disordered" evidence="1">
    <location>
        <begin position="579"/>
        <end position="623"/>
    </location>
</feature>
<feature type="compositionally biased region" description="Basic and acidic residues" evidence="1">
    <location>
        <begin position="275"/>
        <end position="399"/>
    </location>
</feature>
<accession>A0AAV9C9Y7</accession>
<feature type="compositionally biased region" description="Polar residues" evidence="1">
    <location>
        <begin position="664"/>
        <end position="682"/>
    </location>
</feature>
<reference evidence="2" key="1">
    <citation type="journal article" date="2023" name="Nat. Commun.">
        <title>Diploid and tetraploid genomes of Acorus and the evolution of monocots.</title>
        <authorList>
            <person name="Ma L."/>
            <person name="Liu K.W."/>
            <person name="Li Z."/>
            <person name="Hsiao Y.Y."/>
            <person name="Qi Y."/>
            <person name="Fu T."/>
            <person name="Tang G.D."/>
            <person name="Zhang D."/>
            <person name="Sun W.H."/>
            <person name="Liu D.K."/>
            <person name="Li Y."/>
            <person name="Chen G.Z."/>
            <person name="Liu X.D."/>
            <person name="Liao X.Y."/>
            <person name="Jiang Y.T."/>
            <person name="Yu X."/>
            <person name="Hao Y."/>
            <person name="Huang J."/>
            <person name="Zhao X.W."/>
            <person name="Ke S."/>
            <person name="Chen Y.Y."/>
            <person name="Wu W.L."/>
            <person name="Hsu J.L."/>
            <person name="Lin Y.F."/>
            <person name="Huang M.D."/>
            <person name="Li C.Y."/>
            <person name="Huang L."/>
            <person name="Wang Z.W."/>
            <person name="Zhao X."/>
            <person name="Zhong W.Y."/>
            <person name="Peng D.H."/>
            <person name="Ahmad S."/>
            <person name="Lan S."/>
            <person name="Zhang J.S."/>
            <person name="Tsai W.C."/>
            <person name="Van de Peer Y."/>
            <person name="Liu Z.J."/>
        </authorList>
    </citation>
    <scope>NUCLEOTIDE SEQUENCE</scope>
    <source>
        <strain evidence="2">CP</strain>
    </source>
</reference>
<dbReference type="PANTHER" id="PTHR34837:SF1">
    <property type="entry name" value="LOW PROTEIN: ZINC FINGER CCCH DOMAIN PROTEIN"/>
    <property type="match status" value="1"/>
</dbReference>
<feature type="compositionally biased region" description="Polar residues" evidence="1">
    <location>
        <begin position="606"/>
        <end position="623"/>
    </location>
</feature>
<feature type="compositionally biased region" description="Basic residues" evidence="1">
    <location>
        <begin position="1"/>
        <end position="16"/>
    </location>
</feature>
<feature type="compositionally biased region" description="Polar residues" evidence="1">
    <location>
        <begin position="505"/>
        <end position="518"/>
    </location>
</feature>
<name>A0AAV9C9Y7_ACOCL</name>
<feature type="region of interest" description="Disordered" evidence="1">
    <location>
        <begin position="94"/>
        <end position="562"/>
    </location>
</feature>
<feature type="compositionally biased region" description="Polar residues" evidence="1">
    <location>
        <begin position="477"/>
        <end position="487"/>
    </location>
</feature>
<feature type="compositionally biased region" description="Basic and acidic residues" evidence="1">
    <location>
        <begin position="249"/>
        <end position="268"/>
    </location>
</feature>
<protein>
    <submittedName>
        <fullName evidence="2">Uncharacterized protein</fullName>
    </submittedName>
</protein>
<evidence type="ECO:0000256" key="1">
    <source>
        <dbReference type="SAM" id="MobiDB-lite"/>
    </source>
</evidence>
<feature type="compositionally biased region" description="Basic and acidic residues" evidence="1">
    <location>
        <begin position="407"/>
        <end position="432"/>
    </location>
</feature>
<dbReference type="EMBL" id="JAUJYO010000020">
    <property type="protein sequence ID" value="KAK1285113.1"/>
    <property type="molecule type" value="Genomic_DNA"/>
</dbReference>
<feature type="compositionally biased region" description="Basic and acidic residues" evidence="1">
    <location>
        <begin position="718"/>
        <end position="729"/>
    </location>
</feature>
<feature type="compositionally biased region" description="Basic and acidic residues" evidence="1">
    <location>
        <begin position="442"/>
        <end position="461"/>
    </location>
</feature>
<feature type="compositionally biased region" description="Basic and acidic residues" evidence="1">
    <location>
        <begin position="142"/>
        <end position="235"/>
    </location>
</feature>
<dbReference type="PANTHER" id="PTHR34837">
    <property type="entry name" value="OS05G0595500 PROTEIN"/>
    <property type="match status" value="1"/>
</dbReference>
<reference evidence="2" key="2">
    <citation type="submission" date="2023-06" db="EMBL/GenBank/DDBJ databases">
        <authorList>
            <person name="Ma L."/>
            <person name="Liu K.-W."/>
            <person name="Li Z."/>
            <person name="Hsiao Y.-Y."/>
            <person name="Qi Y."/>
            <person name="Fu T."/>
            <person name="Tang G."/>
            <person name="Zhang D."/>
            <person name="Sun W.-H."/>
            <person name="Liu D.-K."/>
            <person name="Li Y."/>
            <person name="Chen G.-Z."/>
            <person name="Liu X.-D."/>
            <person name="Liao X.-Y."/>
            <person name="Jiang Y.-T."/>
            <person name="Yu X."/>
            <person name="Hao Y."/>
            <person name="Huang J."/>
            <person name="Zhao X.-W."/>
            <person name="Ke S."/>
            <person name="Chen Y.-Y."/>
            <person name="Wu W.-L."/>
            <person name="Hsu J.-L."/>
            <person name="Lin Y.-F."/>
            <person name="Huang M.-D."/>
            <person name="Li C.-Y."/>
            <person name="Huang L."/>
            <person name="Wang Z.-W."/>
            <person name="Zhao X."/>
            <person name="Zhong W.-Y."/>
            <person name="Peng D.-H."/>
            <person name="Ahmad S."/>
            <person name="Lan S."/>
            <person name="Zhang J.-S."/>
            <person name="Tsai W.-C."/>
            <person name="Van De Peer Y."/>
            <person name="Liu Z.-J."/>
        </authorList>
    </citation>
    <scope>NUCLEOTIDE SEQUENCE</scope>
    <source>
        <strain evidence="2">CP</strain>
        <tissue evidence="2">Leaves</tissue>
    </source>
</reference>
<feature type="compositionally biased region" description="Basic and acidic residues" evidence="1">
    <location>
        <begin position="488"/>
        <end position="502"/>
    </location>
</feature>
<dbReference type="AlphaFoldDB" id="A0AAV9C9Y7"/>
<evidence type="ECO:0000313" key="2">
    <source>
        <dbReference type="EMBL" id="KAK1285113.1"/>
    </source>
</evidence>
<sequence length="1158" mass="131257">MTRSSRHKSHRQHKHKDCSDSDEDVGGSRDRKVVSEGPPVTAAMEVRVSRDMVSERRKSLVKDPVVVGNGDLFDGDRGKKRNDRTDLIVVERWNGGEVGSEKESLKKEALGTDLEKGAKQKLSQVELKGRSGRRDDEDETEEARKSGKSDLKRKLGRREEIGQQYSKDDRDKERGSEREKRVSDSLQERVIDDGGGEGRRRRGGSKEENPSKRDVENNVKTRIEGSCPSKEDSAREFNFNYKCPTRARQKNEQQADLRNPELEKELEKRIRKRRDGSGDKDKWQGDARDDDDRRISSRDDHAKNGKFKDDLYKDEKYSDKYHEDVDKFQRQREDRDWDRRHRDDRRHREERVRDQRHREDLEWDQRRRNYVDQDQRHREDLDRGERMRDSKLRDERSSRDYVGNKSDNFHNDDNESSESLHKKAKFQDDHDGMLYIDGQGTRYRENWGRKSSSDEKEDHFDLNSPSDKGQHIDAENTEVSSKLIYNTQRERSEISDTGDYKRNAQLKSSPATSVNTVMDQDRHHSRQAELSREDSISDERRHQSATFTEDHSGTLGGFDSQQLTKSKSNNVCVSGELLMENNATPRHGRAMSRSDGRASPNRLTDKSPSSTSDQRYSNKSNARCSLNVEQIGHRSISIKDSAPGGSSFDERGRELPVENPASDELSQSELPNESIPASSSSFIRAGFFPNDSPGHLPPPLTPMSHGIDNPSVFGSFDEDTRSQAGERKSNNRYKRSGDLNAGRGQSWKGVPNWPPPLANGFLPFLHGPPPGGFHPVQQFAATSLFGVRASMDLNHTGVSYHMHEADRFSGHGRPFGWRTQADEHMHGWGGSNGVFGDEAHVYGRPDWDQNRHLMSNRGWEMSTEMWKVQNGNINMKFSTRQEESVHSAHISAGEGWTVQAGHHQRIERGQPDCLLAENIEIMRSTDAPSMKNITESSPALDAEKKSETTDVSENSPDDSPPFWSAYVSKLDISLDLALPDLYEQCLSLLNKDDSAGDSNGSNHVSSEDKMFRAKSSTAALISYFFPSNTDAVFQRAMSLYKRQNEKTKGRRVEEPYSTTSKKVNMGVQISPEHTPPPGMSSSSEKCSPPGDAPEQQSIDVIDVVGPEISKTREALMSDSIDCSLGYFSPSSLLDDFLLPHVNPIQVASQAFFSTFECV</sequence>
<feature type="compositionally biased region" description="Basic and acidic residues" evidence="1">
    <location>
        <begin position="519"/>
        <end position="552"/>
    </location>
</feature>